<dbReference type="OrthoDB" id="6077919at2759"/>
<accession>A0A2A6BWE2</accession>
<dbReference type="PROSITE" id="PS50157">
    <property type="entry name" value="ZINC_FINGER_C2H2_2"/>
    <property type="match status" value="1"/>
</dbReference>
<accession>A0A8R1Z8G7</accession>
<dbReference type="PROSITE" id="PS00028">
    <property type="entry name" value="ZINC_FINGER_C2H2_1"/>
    <property type="match status" value="1"/>
</dbReference>
<dbReference type="AlphaFoldDB" id="A0A2A6BWE2"/>
<gene>
    <name evidence="1" type="primary">WBGene00284749</name>
</gene>
<sequence>MHPSETLSALVYSDGMDMHPVQSQSLQECSSSQLLTPHSGMEQSKNEMFCKLCGNRFMSMAPLVEHIRREHERDHPKSLAPLNLHTSHLLK</sequence>
<proteinExistence type="predicted"/>
<evidence type="ECO:0000313" key="1">
    <source>
        <dbReference type="EnsemblMetazoa" id="PPA46380.1"/>
    </source>
</evidence>
<protein>
    <submittedName>
        <fullName evidence="1">C2H2-type domain-containing protein</fullName>
    </submittedName>
</protein>
<name>A0A2A6BWE2_PRIPA</name>
<keyword evidence="2" id="KW-1185">Reference proteome</keyword>
<dbReference type="Proteomes" id="UP000005239">
    <property type="component" value="Unassembled WGS sequence"/>
</dbReference>
<organism evidence="1 2">
    <name type="scientific">Pristionchus pacificus</name>
    <name type="common">Parasitic nematode worm</name>
    <dbReference type="NCBI Taxonomy" id="54126"/>
    <lineage>
        <taxon>Eukaryota</taxon>
        <taxon>Metazoa</taxon>
        <taxon>Ecdysozoa</taxon>
        <taxon>Nematoda</taxon>
        <taxon>Chromadorea</taxon>
        <taxon>Rhabditida</taxon>
        <taxon>Rhabditina</taxon>
        <taxon>Diplogasteromorpha</taxon>
        <taxon>Diplogasteroidea</taxon>
        <taxon>Neodiplogasteridae</taxon>
        <taxon>Pristionchus</taxon>
    </lineage>
</organism>
<reference evidence="1" key="2">
    <citation type="submission" date="2022-06" db="UniProtKB">
        <authorList>
            <consortium name="EnsemblMetazoa"/>
        </authorList>
    </citation>
    <scope>IDENTIFICATION</scope>
    <source>
        <strain evidence="1">PS312</strain>
    </source>
</reference>
<dbReference type="InterPro" id="IPR013087">
    <property type="entry name" value="Znf_C2H2_type"/>
</dbReference>
<dbReference type="EnsemblMetazoa" id="PPA46380.1">
    <property type="protein sequence ID" value="PPA46380.1"/>
    <property type="gene ID" value="WBGene00284749"/>
</dbReference>
<reference evidence="2" key="1">
    <citation type="journal article" date="2008" name="Nat. Genet.">
        <title>The Pristionchus pacificus genome provides a unique perspective on nematode lifestyle and parasitism.</title>
        <authorList>
            <person name="Dieterich C."/>
            <person name="Clifton S.W."/>
            <person name="Schuster L.N."/>
            <person name="Chinwalla A."/>
            <person name="Delehaunty K."/>
            <person name="Dinkelacker I."/>
            <person name="Fulton L."/>
            <person name="Fulton R."/>
            <person name="Godfrey J."/>
            <person name="Minx P."/>
            <person name="Mitreva M."/>
            <person name="Roeseler W."/>
            <person name="Tian H."/>
            <person name="Witte H."/>
            <person name="Yang S.P."/>
            <person name="Wilson R.K."/>
            <person name="Sommer R.J."/>
        </authorList>
    </citation>
    <scope>NUCLEOTIDE SEQUENCE [LARGE SCALE GENOMIC DNA]</scope>
    <source>
        <strain evidence="2">PS312</strain>
    </source>
</reference>
<evidence type="ECO:0000313" key="2">
    <source>
        <dbReference type="Proteomes" id="UP000005239"/>
    </source>
</evidence>